<dbReference type="GO" id="GO:0043811">
    <property type="term" value="F:phosphate:acyl-[acyl carrier protein] acyltransferase activity"/>
    <property type="evidence" value="ECO:0007669"/>
    <property type="project" value="UniProtKB-UniRule"/>
</dbReference>
<dbReference type="OrthoDB" id="9806408at2"/>
<gene>
    <name evidence="10" type="primary">plsX</name>
    <name evidence="11" type="ORF">SAMN05444406_1063</name>
</gene>
<evidence type="ECO:0000256" key="3">
    <source>
        <dbReference type="ARBA" id="ARBA00022516"/>
    </source>
</evidence>
<evidence type="ECO:0000256" key="5">
    <source>
        <dbReference type="ARBA" id="ARBA00023098"/>
    </source>
</evidence>
<dbReference type="Gene3D" id="3.40.718.10">
    <property type="entry name" value="Isopropylmalate Dehydrogenase"/>
    <property type="match status" value="1"/>
</dbReference>
<evidence type="ECO:0000313" key="12">
    <source>
        <dbReference type="Proteomes" id="UP000198577"/>
    </source>
</evidence>
<dbReference type="InterPro" id="IPR012281">
    <property type="entry name" value="Phospholipid_synth_PlsX-like"/>
</dbReference>
<dbReference type="GO" id="GO:0005737">
    <property type="term" value="C:cytoplasm"/>
    <property type="evidence" value="ECO:0007669"/>
    <property type="project" value="UniProtKB-SubCell"/>
</dbReference>
<keyword evidence="2 10" id="KW-0963">Cytoplasm</keyword>
<keyword evidence="4 10" id="KW-0808">Transferase</keyword>
<comment type="catalytic activity">
    <reaction evidence="1 10">
        <text>a fatty acyl-[ACP] + phosphate = an acyl phosphate + holo-[ACP]</text>
        <dbReference type="Rhea" id="RHEA:42292"/>
        <dbReference type="Rhea" id="RHEA-COMP:9685"/>
        <dbReference type="Rhea" id="RHEA-COMP:14125"/>
        <dbReference type="ChEBI" id="CHEBI:43474"/>
        <dbReference type="ChEBI" id="CHEBI:59918"/>
        <dbReference type="ChEBI" id="CHEBI:64479"/>
        <dbReference type="ChEBI" id="CHEBI:138651"/>
        <dbReference type="EC" id="2.3.1.274"/>
    </reaction>
</comment>
<comment type="function">
    <text evidence="10">Catalyzes the reversible formation of acyl-phosphate (acyl-PO(4)) from acyl-[acyl-carrier-protein] (acyl-ACP). This enzyme utilizes acyl-ACP as fatty acyl donor, but not acyl-CoA.</text>
</comment>
<dbReference type="NCBIfam" id="TIGR00182">
    <property type="entry name" value="plsX"/>
    <property type="match status" value="1"/>
</dbReference>
<keyword evidence="6 10" id="KW-0594">Phospholipid biosynthesis</keyword>
<evidence type="ECO:0000256" key="9">
    <source>
        <dbReference type="ARBA" id="ARBA00046608"/>
    </source>
</evidence>
<dbReference type="GO" id="GO:0008654">
    <property type="term" value="P:phospholipid biosynthetic process"/>
    <property type="evidence" value="ECO:0007669"/>
    <property type="project" value="UniProtKB-KW"/>
</dbReference>
<evidence type="ECO:0000256" key="8">
    <source>
        <dbReference type="ARBA" id="ARBA00024069"/>
    </source>
</evidence>
<evidence type="ECO:0000256" key="4">
    <source>
        <dbReference type="ARBA" id="ARBA00022679"/>
    </source>
</evidence>
<proteinExistence type="inferred from homology"/>
<sequence>MNIIVDAMGGDNAPGEIVQGCIDAAREYGISLTLVGKEDVVWGELKKRNAPEGKFTVVHAPEVVEADDAPVAAIRAKKDSSMVKGLELLKQDPKAVFVSAGNTGALMAGGLLKVGRIKGIDRPALAPMIPNLKGSTLLIDAGANAECKPQNLVQFAVMGSIYMEKVMGYKNPTVGLVNIGQEETKGNELTKEAYRLLKAEKSINFVGNVEPRDMLEGVVDVLVCDGFVGNVILKLTEGVALGLFQMLKEELTKNAVTKMGALLLKPGFKRIKKRMDYAEHGGAPLLGVKGGIIKAHGSSDARAIKNAVRQAMLFIQNNVLETITDYVRSSEEV</sequence>
<dbReference type="RefSeq" id="WP_025746436.1">
    <property type="nucleotide sequence ID" value="NZ_FOXR01000006.1"/>
</dbReference>
<keyword evidence="3 10" id="KW-0444">Lipid biosynthesis</keyword>
<dbReference type="UniPathway" id="UPA00085"/>
<keyword evidence="5 10" id="KW-0443">Lipid metabolism</keyword>
<comment type="subcellular location">
    <subcellularLocation>
        <location evidence="10">Cytoplasm</location>
    </subcellularLocation>
    <text evidence="10">Associated with the membrane possibly through PlsY.</text>
</comment>
<dbReference type="AlphaFoldDB" id="A0A1I5U3W2"/>
<dbReference type="EMBL" id="FOXR01000006">
    <property type="protein sequence ID" value="SFP89587.1"/>
    <property type="molecule type" value="Genomic_DNA"/>
</dbReference>
<dbReference type="PANTHER" id="PTHR30100:SF1">
    <property type="entry name" value="PHOSPHATE ACYLTRANSFERASE"/>
    <property type="match status" value="1"/>
</dbReference>
<dbReference type="Proteomes" id="UP000198577">
    <property type="component" value="Unassembled WGS sequence"/>
</dbReference>
<evidence type="ECO:0000256" key="7">
    <source>
        <dbReference type="ARBA" id="ARBA00023264"/>
    </source>
</evidence>
<dbReference type="PIRSF" id="PIRSF002465">
    <property type="entry name" value="Phsphlp_syn_PlsX"/>
    <property type="match status" value="1"/>
</dbReference>
<evidence type="ECO:0000256" key="1">
    <source>
        <dbReference type="ARBA" id="ARBA00001232"/>
    </source>
</evidence>
<evidence type="ECO:0000256" key="10">
    <source>
        <dbReference type="HAMAP-Rule" id="MF_00019"/>
    </source>
</evidence>
<accession>A0A1I5U3W2</accession>
<keyword evidence="12" id="KW-1185">Reference proteome</keyword>
<keyword evidence="11" id="KW-0012">Acyltransferase</keyword>
<dbReference type="STRING" id="937334.SAMN05444406_1063"/>
<keyword evidence="7 10" id="KW-1208">Phospholipid metabolism</keyword>
<organism evidence="11 12">
    <name type="scientific">Caldicoprobacter faecalis</name>
    <dbReference type="NCBI Taxonomy" id="937334"/>
    <lineage>
        <taxon>Bacteria</taxon>
        <taxon>Bacillati</taxon>
        <taxon>Bacillota</taxon>
        <taxon>Clostridia</taxon>
        <taxon>Caldicoprobacterales</taxon>
        <taxon>Caldicoprobacteraceae</taxon>
        <taxon>Caldicoprobacter</taxon>
    </lineage>
</organism>
<name>A0A1I5U3W2_9FIRM</name>
<comment type="similarity">
    <text evidence="10">Belongs to the PlsX family.</text>
</comment>
<comment type="subunit">
    <text evidence="9 10">Homodimer. Probably interacts with PlsY.</text>
</comment>
<dbReference type="HAMAP" id="MF_00019">
    <property type="entry name" value="PlsX"/>
    <property type="match status" value="1"/>
</dbReference>
<dbReference type="EC" id="2.3.1.274" evidence="8 10"/>
<dbReference type="GO" id="GO:0006633">
    <property type="term" value="P:fatty acid biosynthetic process"/>
    <property type="evidence" value="ECO:0007669"/>
    <property type="project" value="UniProtKB-UniRule"/>
</dbReference>
<dbReference type="SUPFAM" id="SSF53659">
    <property type="entry name" value="Isocitrate/Isopropylmalate dehydrogenase-like"/>
    <property type="match status" value="1"/>
</dbReference>
<dbReference type="PANTHER" id="PTHR30100">
    <property type="entry name" value="FATTY ACID/PHOSPHOLIPID SYNTHESIS PROTEIN PLSX"/>
    <property type="match status" value="1"/>
</dbReference>
<protein>
    <recommendedName>
        <fullName evidence="8 10">Phosphate acyltransferase</fullName>
        <ecNumber evidence="8 10">2.3.1.274</ecNumber>
    </recommendedName>
    <alternativeName>
        <fullName evidence="10">Acyl-ACP phosphotransacylase</fullName>
    </alternativeName>
    <alternativeName>
        <fullName evidence="10">Acyl-[acyl-carrier-protein]--phosphate acyltransferase</fullName>
    </alternativeName>
    <alternativeName>
        <fullName evidence="10">Phosphate-acyl-ACP acyltransferase</fullName>
    </alternativeName>
</protein>
<evidence type="ECO:0000256" key="2">
    <source>
        <dbReference type="ARBA" id="ARBA00022490"/>
    </source>
</evidence>
<dbReference type="InterPro" id="IPR003664">
    <property type="entry name" value="FA_synthesis"/>
</dbReference>
<evidence type="ECO:0000313" key="11">
    <source>
        <dbReference type="EMBL" id="SFP89587.1"/>
    </source>
</evidence>
<reference evidence="11 12" key="1">
    <citation type="submission" date="2016-10" db="EMBL/GenBank/DDBJ databases">
        <authorList>
            <person name="de Groot N.N."/>
        </authorList>
    </citation>
    <scope>NUCLEOTIDE SEQUENCE [LARGE SCALE GENOMIC DNA]</scope>
    <source>
        <strain evidence="11 12">DSM 20678</strain>
    </source>
</reference>
<dbReference type="Pfam" id="PF02504">
    <property type="entry name" value="FA_synthesis"/>
    <property type="match status" value="1"/>
</dbReference>
<evidence type="ECO:0000256" key="6">
    <source>
        <dbReference type="ARBA" id="ARBA00023209"/>
    </source>
</evidence>
<comment type="pathway">
    <text evidence="10">Lipid metabolism; phospholipid metabolism.</text>
</comment>